<accession>A0A7K0C1C9</accession>
<feature type="transmembrane region" description="Helical" evidence="1">
    <location>
        <begin position="12"/>
        <end position="33"/>
    </location>
</feature>
<dbReference type="InterPro" id="IPR021354">
    <property type="entry name" value="DUF2975"/>
</dbReference>
<dbReference type="Proteomes" id="UP000487268">
    <property type="component" value="Unassembled WGS sequence"/>
</dbReference>
<organism evidence="2 3">
    <name type="scientific">Actinomadura macrotermitis</name>
    <dbReference type="NCBI Taxonomy" id="2585200"/>
    <lineage>
        <taxon>Bacteria</taxon>
        <taxon>Bacillati</taxon>
        <taxon>Actinomycetota</taxon>
        <taxon>Actinomycetes</taxon>
        <taxon>Streptosporangiales</taxon>
        <taxon>Thermomonosporaceae</taxon>
        <taxon>Actinomadura</taxon>
    </lineage>
</organism>
<feature type="transmembrane region" description="Helical" evidence="1">
    <location>
        <begin position="126"/>
        <end position="148"/>
    </location>
</feature>
<sequence>MRTKTANPLAPLGTLVSLLAPMALLFTVFGVLASGGRDVCAVNDSLSIGGPDTVSGIFKPGVSYSNSGVSMCVHHAGPGLRLLDRMTEVPSYLLYGGAALLLWLFVQSARRHGPFARSNARWLRSLGWWLAGGGVLAASAEAFAHTSLLRAMLLPDSAPDWRGVVEAFPVPLVVTGLGLLTMARILRVGTAMHEDLEGTV</sequence>
<feature type="transmembrane region" description="Helical" evidence="1">
    <location>
        <begin position="89"/>
        <end position="106"/>
    </location>
</feature>
<dbReference type="RefSeq" id="WP_153536970.1">
    <property type="nucleotide sequence ID" value="NZ_WEGH01000003.1"/>
</dbReference>
<keyword evidence="3" id="KW-1185">Reference proteome</keyword>
<keyword evidence="1" id="KW-1133">Transmembrane helix</keyword>
<dbReference type="Pfam" id="PF11188">
    <property type="entry name" value="DUF2975"/>
    <property type="match status" value="1"/>
</dbReference>
<keyword evidence="1" id="KW-0812">Transmembrane</keyword>
<feature type="transmembrane region" description="Helical" evidence="1">
    <location>
        <begin position="168"/>
        <end position="186"/>
    </location>
</feature>
<evidence type="ECO:0000313" key="2">
    <source>
        <dbReference type="EMBL" id="MQY07273.1"/>
    </source>
</evidence>
<proteinExistence type="predicted"/>
<evidence type="ECO:0000313" key="3">
    <source>
        <dbReference type="Proteomes" id="UP000487268"/>
    </source>
</evidence>
<evidence type="ECO:0008006" key="4">
    <source>
        <dbReference type="Google" id="ProtNLM"/>
    </source>
</evidence>
<dbReference type="AlphaFoldDB" id="A0A7K0C1C9"/>
<dbReference type="OrthoDB" id="3524886at2"/>
<keyword evidence="1" id="KW-0472">Membrane</keyword>
<gene>
    <name evidence="2" type="ORF">ACRB68_53730</name>
</gene>
<reference evidence="2 3" key="1">
    <citation type="submission" date="2019-10" db="EMBL/GenBank/DDBJ databases">
        <title>Actinomadura rubteroloni sp. nov. and Actinomadura macrotermitis sp. nov., isolated from the gut of fungus growing-termite Macrotermes natalensis.</title>
        <authorList>
            <person name="Benndorf R."/>
            <person name="Martin K."/>
            <person name="Kuefner M."/>
            <person name="De Beer W."/>
            <person name="Kaster A.-K."/>
            <person name="Vollmers J."/>
            <person name="Poulsen M."/>
            <person name="Beemelmanns C."/>
        </authorList>
    </citation>
    <scope>NUCLEOTIDE SEQUENCE [LARGE SCALE GENOMIC DNA]</scope>
    <source>
        <strain evidence="2 3">RB68</strain>
    </source>
</reference>
<name>A0A7K0C1C9_9ACTN</name>
<evidence type="ECO:0000256" key="1">
    <source>
        <dbReference type="SAM" id="Phobius"/>
    </source>
</evidence>
<comment type="caution">
    <text evidence="2">The sequence shown here is derived from an EMBL/GenBank/DDBJ whole genome shotgun (WGS) entry which is preliminary data.</text>
</comment>
<protein>
    <recommendedName>
        <fullName evidence="4">DUF2975 domain-containing protein</fullName>
    </recommendedName>
</protein>
<dbReference type="EMBL" id="WEGH01000003">
    <property type="protein sequence ID" value="MQY07273.1"/>
    <property type="molecule type" value="Genomic_DNA"/>
</dbReference>